<dbReference type="Proteomes" id="UP000095286">
    <property type="component" value="Unplaced"/>
</dbReference>
<reference evidence="2" key="1">
    <citation type="submission" date="2016-11" db="UniProtKB">
        <authorList>
            <consortium name="WormBaseParasite"/>
        </authorList>
    </citation>
    <scope>IDENTIFICATION</scope>
    <source>
        <strain evidence="2">KR3021</strain>
    </source>
</reference>
<name>A0AC35UAB4_9BILA</name>
<proteinExistence type="predicted"/>
<dbReference type="WBParaSite" id="RSKR_0000950800.1">
    <property type="protein sequence ID" value="RSKR_0000950800.1"/>
    <property type="gene ID" value="RSKR_0000950800"/>
</dbReference>
<organism evidence="1 2">
    <name type="scientific">Rhabditophanes sp. KR3021</name>
    <dbReference type="NCBI Taxonomy" id="114890"/>
    <lineage>
        <taxon>Eukaryota</taxon>
        <taxon>Metazoa</taxon>
        <taxon>Ecdysozoa</taxon>
        <taxon>Nematoda</taxon>
        <taxon>Chromadorea</taxon>
        <taxon>Rhabditida</taxon>
        <taxon>Tylenchina</taxon>
        <taxon>Panagrolaimomorpha</taxon>
        <taxon>Strongyloidoidea</taxon>
        <taxon>Alloionematidae</taxon>
        <taxon>Rhabditophanes</taxon>
    </lineage>
</organism>
<accession>A0AC35UAB4</accession>
<evidence type="ECO:0000313" key="2">
    <source>
        <dbReference type="WBParaSite" id="RSKR_0000950800.1"/>
    </source>
</evidence>
<evidence type="ECO:0000313" key="1">
    <source>
        <dbReference type="Proteomes" id="UP000095286"/>
    </source>
</evidence>
<sequence>MPNEKKFVKRVRKSKRNGEDDRKGAKKGTLGKKTKKTKAHQADPFNVAARFAKIEKAKKINKPIVEDDLDKQSVPRAFKDMQAAREKMKLAEVEGKNKKAVNHPSGVSRIEAESNKLGFQKKYNEDDRQLVRRVAYESNQAIEEQAMLAKFGMAGRSQKEINKDMQDIKDTKQRKKDVKKQLHERRIANIKTKEEKVAKEKEALKLKRRRSKMSAEEIAEEEKELAIAASKQAKLDKPKVVVPTSRFKINEWEKEEDIPHREFKKMIEKSDKLGRVNDARINVKEKIKFNEVVSEPPKFSKALVQTLLKKSKQKSFGGRVTL</sequence>
<protein>
    <submittedName>
        <fullName evidence="2">Ribosome biogenesis protein NOP53</fullName>
    </submittedName>
</protein>